<evidence type="ECO:0000313" key="7">
    <source>
        <dbReference type="EMBL" id="EGC32852.1"/>
    </source>
</evidence>
<dbReference type="VEuPathDB" id="AmoebaDB:DICPUDRAFT_155167"/>
<dbReference type="Gene3D" id="1.10.12.10">
    <property type="entry name" value="Lyase 2-enoyl-coa Hydratase, Chain A, domain 2"/>
    <property type="match status" value="1"/>
</dbReference>
<dbReference type="InterPro" id="IPR018376">
    <property type="entry name" value="Enoyl-CoA_hyd/isom_CS"/>
</dbReference>
<dbReference type="FunCoup" id="F0ZT90">
    <property type="interactions" value="532"/>
</dbReference>
<dbReference type="Proteomes" id="UP000001064">
    <property type="component" value="Unassembled WGS sequence"/>
</dbReference>
<sequence>MERSLLFTNTTPSTAIVKITDYKYVRLDRTENGVAELVLCRPKEYNSMDDDFYNEFLSIFDEIQNDDKIKCVILWGEGRGLTAGLNLSKSLSSIMGDDEQSQAKQNVELFKMIRRWQGSLDKIYKCSKPVIAAIHGACIGGGVDMITACDIRLCSSDAKFSIRETKLAIIADLGTLQRIQKIVGNGFAREMALTGKDIDAATAAKFGLVNNVYKDKDTLLIEARKMAQEIAKNSSLVVQLTKLTLNHANDHSIDEGLYRVALQNAAFLKTEDLNEAGASFFEKRAPQFKSNL</sequence>
<name>F0ZT90_DICPU</name>
<dbReference type="Pfam" id="PF00378">
    <property type="entry name" value="ECH_1"/>
    <property type="match status" value="1"/>
</dbReference>
<dbReference type="FunFam" id="3.90.226.10:FF:000077">
    <property type="entry name" value="Putative enoyl-CoA hydratase echA21"/>
    <property type="match status" value="1"/>
</dbReference>
<dbReference type="OrthoDB" id="14970at2759"/>
<dbReference type="SUPFAM" id="SSF52096">
    <property type="entry name" value="ClpP/crotonase"/>
    <property type="match status" value="1"/>
</dbReference>
<dbReference type="GO" id="GO:0006635">
    <property type="term" value="P:fatty acid beta-oxidation"/>
    <property type="evidence" value="ECO:0007669"/>
    <property type="project" value="UniProtKB-UniPathway"/>
</dbReference>
<organism evidence="7 8">
    <name type="scientific">Dictyostelium purpureum</name>
    <name type="common">Slime mold</name>
    <dbReference type="NCBI Taxonomy" id="5786"/>
    <lineage>
        <taxon>Eukaryota</taxon>
        <taxon>Amoebozoa</taxon>
        <taxon>Evosea</taxon>
        <taxon>Eumycetozoa</taxon>
        <taxon>Dictyostelia</taxon>
        <taxon>Dictyosteliales</taxon>
        <taxon>Dictyosteliaceae</taxon>
        <taxon>Dictyostelium</taxon>
    </lineage>
</organism>
<keyword evidence="5" id="KW-0413">Isomerase</keyword>
<dbReference type="GO" id="GO:0051750">
    <property type="term" value="F:delta(3,5)-delta(2,4)-dienoyl-CoA isomerase activity"/>
    <property type="evidence" value="ECO:0000318"/>
    <property type="project" value="GO_Central"/>
</dbReference>
<evidence type="ECO:0000313" key="8">
    <source>
        <dbReference type="Proteomes" id="UP000001064"/>
    </source>
</evidence>
<accession>F0ZT90</accession>
<gene>
    <name evidence="7" type="ORF">DICPUDRAFT_155167</name>
</gene>
<dbReference type="RefSeq" id="XP_003290637.1">
    <property type="nucleotide sequence ID" value="XM_003290589.1"/>
</dbReference>
<keyword evidence="3" id="KW-0276">Fatty acid metabolism</keyword>
<dbReference type="EMBL" id="GL871171">
    <property type="protein sequence ID" value="EGC32852.1"/>
    <property type="molecule type" value="Genomic_DNA"/>
</dbReference>
<dbReference type="STRING" id="5786.F0ZT90"/>
<dbReference type="AlphaFoldDB" id="F0ZT90"/>
<keyword evidence="8" id="KW-1185">Reference proteome</keyword>
<comment type="similarity">
    <text evidence="2 6">Belongs to the enoyl-CoA hydratase/isomerase family.</text>
</comment>
<evidence type="ECO:0000256" key="4">
    <source>
        <dbReference type="ARBA" id="ARBA00023098"/>
    </source>
</evidence>
<dbReference type="FunFam" id="1.10.12.10:FF:000004">
    <property type="entry name" value="Delta3,5-delta2,4-dienoyl-CoA isomerase"/>
    <property type="match status" value="1"/>
</dbReference>
<dbReference type="OMA" id="QYVAHVE"/>
<evidence type="ECO:0000256" key="5">
    <source>
        <dbReference type="ARBA" id="ARBA00023235"/>
    </source>
</evidence>
<dbReference type="Gene3D" id="3.90.226.10">
    <property type="entry name" value="2-enoyl-CoA Hydratase, Chain A, domain 1"/>
    <property type="match status" value="1"/>
</dbReference>
<keyword evidence="4" id="KW-0443">Lipid metabolism</keyword>
<dbReference type="PROSITE" id="PS00166">
    <property type="entry name" value="ENOYL_COA_HYDRATASE"/>
    <property type="match status" value="1"/>
</dbReference>
<dbReference type="InterPro" id="IPR001753">
    <property type="entry name" value="Enoyl-CoA_hydra/iso"/>
</dbReference>
<dbReference type="eggNOG" id="KOG1681">
    <property type="taxonomic scope" value="Eukaryota"/>
</dbReference>
<reference evidence="8" key="1">
    <citation type="journal article" date="2011" name="Genome Biol.">
        <title>Comparative genomics of the social amoebae Dictyostelium discoideum and Dictyostelium purpureum.</title>
        <authorList>
            <consortium name="US DOE Joint Genome Institute (JGI-PGF)"/>
            <person name="Sucgang R."/>
            <person name="Kuo A."/>
            <person name="Tian X."/>
            <person name="Salerno W."/>
            <person name="Parikh A."/>
            <person name="Feasley C.L."/>
            <person name="Dalin E."/>
            <person name="Tu H."/>
            <person name="Huang E."/>
            <person name="Barry K."/>
            <person name="Lindquist E."/>
            <person name="Shapiro H."/>
            <person name="Bruce D."/>
            <person name="Schmutz J."/>
            <person name="Salamov A."/>
            <person name="Fey P."/>
            <person name="Gaudet P."/>
            <person name="Anjard C."/>
            <person name="Babu M.M."/>
            <person name="Basu S."/>
            <person name="Bushmanova Y."/>
            <person name="van der Wel H."/>
            <person name="Katoh-Kurasawa M."/>
            <person name="Dinh C."/>
            <person name="Coutinho P.M."/>
            <person name="Saito T."/>
            <person name="Elias M."/>
            <person name="Schaap P."/>
            <person name="Kay R.R."/>
            <person name="Henrissat B."/>
            <person name="Eichinger L."/>
            <person name="Rivero F."/>
            <person name="Putnam N.H."/>
            <person name="West C.M."/>
            <person name="Loomis W.F."/>
            <person name="Chisholm R.L."/>
            <person name="Shaulsky G."/>
            <person name="Strassmann J.E."/>
            <person name="Queller D.C."/>
            <person name="Kuspa A."/>
            <person name="Grigoriev I.V."/>
        </authorList>
    </citation>
    <scope>NUCLEOTIDE SEQUENCE [LARGE SCALE GENOMIC DNA]</scope>
    <source>
        <strain evidence="8">QSDP1</strain>
    </source>
</reference>
<evidence type="ECO:0000256" key="1">
    <source>
        <dbReference type="ARBA" id="ARBA00005005"/>
    </source>
</evidence>
<dbReference type="UniPathway" id="UPA00659"/>
<dbReference type="InterPro" id="IPR045002">
    <property type="entry name" value="Ech1-like"/>
</dbReference>
<dbReference type="PANTHER" id="PTHR43149">
    <property type="entry name" value="ENOYL-COA HYDRATASE"/>
    <property type="match status" value="1"/>
</dbReference>
<dbReference type="CDD" id="cd06558">
    <property type="entry name" value="crotonase-like"/>
    <property type="match status" value="1"/>
</dbReference>
<evidence type="ECO:0000256" key="2">
    <source>
        <dbReference type="ARBA" id="ARBA00005254"/>
    </source>
</evidence>
<dbReference type="InterPro" id="IPR029045">
    <property type="entry name" value="ClpP/crotonase-like_dom_sf"/>
</dbReference>
<dbReference type="GeneID" id="10508185"/>
<evidence type="ECO:0000256" key="3">
    <source>
        <dbReference type="ARBA" id="ARBA00022832"/>
    </source>
</evidence>
<dbReference type="PANTHER" id="PTHR43149:SF1">
    <property type="entry name" value="DELTA(3,5)-DELTA(2,4)-DIENOYL-COA ISOMERASE, MITOCHONDRIAL"/>
    <property type="match status" value="1"/>
</dbReference>
<dbReference type="KEGG" id="dpp:DICPUDRAFT_155167"/>
<dbReference type="InterPro" id="IPR014748">
    <property type="entry name" value="Enoyl-CoA_hydra_C"/>
</dbReference>
<evidence type="ECO:0000256" key="6">
    <source>
        <dbReference type="RuleBase" id="RU003707"/>
    </source>
</evidence>
<comment type="pathway">
    <text evidence="1">Lipid metabolism; fatty acid beta-oxidation.</text>
</comment>
<evidence type="ECO:0008006" key="9">
    <source>
        <dbReference type="Google" id="ProtNLM"/>
    </source>
</evidence>
<dbReference type="InParanoid" id="F0ZT90"/>
<protein>
    <recommendedName>
        <fullName evidence="9">Enoyl-CoA hydratase</fullName>
    </recommendedName>
</protein>
<proteinExistence type="inferred from homology"/>